<evidence type="ECO:0000256" key="1">
    <source>
        <dbReference type="SAM" id="MobiDB-lite"/>
    </source>
</evidence>
<keyword evidence="3" id="KW-1185">Reference proteome</keyword>
<dbReference type="Proteomes" id="UP001605036">
    <property type="component" value="Unassembled WGS sequence"/>
</dbReference>
<organism evidence="2 3">
    <name type="scientific">Riccia fluitans</name>
    <dbReference type="NCBI Taxonomy" id="41844"/>
    <lineage>
        <taxon>Eukaryota</taxon>
        <taxon>Viridiplantae</taxon>
        <taxon>Streptophyta</taxon>
        <taxon>Embryophyta</taxon>
        <taxon>Marchantiophyta</taxon>
        <taxon>Marchantiopsida</taxon>
        <taxon>Marchantiidae</taxon>
        <taxon>Marchantiales</taxon>
        <taxon>Ricciaceae</taxon>
        <taxon>Riccia</taxon>
    </lineage>
</organism>
<name>A0ABD1Z4Z3_9MARC</name>
<protein>
    <submittedName>
        <fullName evidence="2">Uncharacterized protein</fullName>
    </submittedName>
</protein>
<gene>
    <name evidence="2" type="ORF">R1flu_010046</name>
</gene>
<accession>A0ABD1Z4Z3</accession>
<evidence type="ECO:0000313" key="3">
    <source>
        <dbReference type="Proteomes" id="UP001605036"/>
    </source>
</evidence>
<feature type="region of interest" description="Disordered" evidence="1">
    <location>
        <begin position="50"/>
        <end position="73"/>
    </location>
</feature>
<dbReference type="AlphaFoldDB" id="A0ABD1Z4Z3"/>
<evidence type="ECO:0000313" key="2">
    <source>
        <dbReference type="EMBL" id="KAL2642459.1"/>
    </source>
</evidence>
<comment type="caution">
    <text evidence="2">The sequence shown here is derived from an EMBL/GenBank/DDBJ whole genome shotgun (WGS) entry which is preliminary data.</text>
</comment>
<sequence>MTADRSDTGALSPHYYARGSLQDMTDGQARSYYAGSRILLTSGTGALGPEHCASGLELSQTSQRDPLTELSAA</sequence>
<proteinExistence type="predicted"/>
<dbReference type="EMBL" id="JBHFFA010000002">
    <property type="protein sequence ID" value="KAL2642459.1"/>
    <property type="molecule type" value="Genomic_DNA"/>
</dbReference>
<reference evidence="2 3" key="1">
    <citation type="submission" date="2024-09" db="EMBL/GenBank/DDBJ databases">
        <title>Chromosome-scale assembly of Riccia fluitans.</title>
        <authorList>
            <person name="Paukszto L."/>
            <person name="Sawicki J."/>
            <person name="Karawczyk K."/>
            <person name="Piernik-Szablinska J."/>
            <person name="Szczecinska M."/>
            <person name="Mazdziarz M."/>
        </authorList>
    </citation>
    <scope>NUCLEOTIDE SEQUENCE [LARGE SCALE GENOMIC DNA]</scope>
    <source>
        <strain evidence="2">Rf_01</strain>
        <tissue evidence="2">Aerial parts of the thallus</tissue>
    </source>
</reference>